<accession>A0A2I2G6A8</accession>
<evidence type="ECO:0000256" key="6">
    <source>
        <dbReference type="ARBA" id="ARBA00023008"/>
    </source>
</evidence>
<dbReference type="OrthoDB" id="1658288at2759"/>
<dbReference type="InterPro" id="IPR050316">
    <property type="entry name" value="Tyrosinase/Hemocyanin"/>
</dbReference>
<evidence type="ECO:0000256" key="11">
    <source>
        <dbReference type="SAM" id="MobiDB-lite"/>
    </source>
</evidence>
<evidence type="ECO:0000259" key="13">
    <source>
        <dbReference type="PROSITE" id="PS00498"/>
    </source>
</evidence>
<evidence type="ECO:0000256" key="1">
    <source>
        <dbReference type="ARBA" id="ARBA00001973"/>
    </source>
</evidence>
<evidence type="ECO:0000256" key="10">
    <source>
        <dbReference type="ARBA" id="ARBA00048881"/>
    </source>
</evidence>
<evidence type="ECO:0000313" key="14">
    <source>
        <dbReference type="EMBL" id="PLB48393.1"/>
    </source>
</evidence>
<dbReference type="GO" id="GO:0004503">
    <property type="term" value="F:tyrosinase activity"/>
    <property type="evidence" value="ECO:0007669"/>
    <property type="project" value="UniProtKB-EC"/>
</dbReference>
<dbReference type="RefSeq" id="XP_024703695.1">
    <property type="nucleotide sequence ID" value="XM_024854118.1"/>
</dbReference>
<keyword evidence="7" id="KW-0503">Monooxygenase</keyword>
<dbReference type="GO" id="GO:0042438">
    <property type="term" value="P:melanin biosynthetic process"/>
    <property type="evidence" value="ECO:0007669"/>
    <property type="project" value="UniProtKB-KW"/>
</dbReference>
<comment type="similarity">
    <text evidence="2">Belongs to the tyrosinase family.</text>
</comment>
<evidence type="ECO:0000256" key="5">
    <source>
        <dbReference type="ARBA" id="ARBA00023002"/>
    </source>
</evidence>
<dbReference type="Pfam" id="PF18132">
    <property type="entry name" value="Tyrosinase_C"/>
    <property type="match status" value="1"/>
</dbReference>
<evidence type="ECO:0000256" key="8">
    <source>
        <dbReference type="ARBA" id="ARBA00023101"/>
    </source>
</evidence>
<proteinExistence type="inferred from homology"/>
<evidence type="ECO:0000313" key="15">
    <source>
        <dbReference type="Proteomes" id="UP000234275"/>
    </source>
</evidence>
<organism evidence="14 15">
    <name type="scientific">Aspergillus steynii IBT 23096</name>
    <dbReference type="NCBI Taxonomy" id="1392250"/>
    <lineage>
        <taxon>Eukaryota</taxon>
        <taxon>Fungi</taxon>
        <taxon>Dikarya</taxon>
        <taxon>Ascomycota</taxon>
        <taxon>Pezizomycotina</taxon>
        <taxon>Eurotiomycetes</taxon>
        <taxon>Eurotiomycetidae</taxon>
        <taxon>Eurotiales</taxon>
        <taxon>Aspergillaceae</taxon>
        <taxon>Aspergillus</taxon>
        <taxon>Aspergillus subgen. Circumdati</taxon>
    </lineage>
</organism>
<dbReference type="Gene3D" id="2.60.310.20">
    <property type="match status" value="1"/>
</dbReference>
<dbReference type="InterPro" id="IPR041640">
    <property type="entry name" value="Tyrosinase_C"/>
</dbReference>
<feature type="domain" description="Tyrosinase copper-binding" evidence="12">
    <location>
        <begin position="101"/>
        <end position="118"/>
    </location>
</feature>
<feature type="compositionally biased region" description="Basic and acidic residues" evidence="11">
    <location>
        <begin position="324"/>
        <end position="338"/>
    </location>
</feature>
<dbReference type="Proteomes" id="UP000234275">
    <property type="component" value="Unassembled WGS sequence"/>
</dbReference>
<comment type="catalytic activity">
    <reaction evidence="9">
        <text>2 L-dopa + O2 = 2 L-dopaquinone + 2 H2O</text>
        <dbReference type="Rhea" id="RHEA:34287"/>
        <dbReference type="ChEBI" id="CHEBI:15377"/>
        <dbReference type="ChEBI" id="CHEBI:15379"/>
        <dbReference type="ChEBI" id="CHEBI:57504"/>
        <dbReference type="ChEBI" id="CHEBI:57924"/>
        <dbReference type="EC" id="1.14.18.1"/>
    </reaction>
</comment>
<keyword evidence="15" id="KW-1185">Reference proteome</keyword>
<gene>
    <name evidence="14" type="ORF">P170DRAFT_497721</name>
</gene>
<evidence type="ECO:0000256" key="2">
    <source>
        <dbReference type="ARBA" id="ARBA00009928"/>
    </source>
</evidence>
<evidence type="ECO:0000259" key="12">
    <source>
        <dbReference type="PROSITE" id="PS00497"/>
    </source>
</evidence>
<protein>
    <recommendedName>
        <fullName evidence="3">tyrosinase</fullName>
        <ecNumber evidence="3">1.14.18.1</ecNumber>
    </recommendedName>
</protein>
<comment type="catalytic activity">
    <reaction evidence="10">
        <text>L-tyrosine + O2 = L-dopaquinone + H2O</text>
        <dbReference type="Rhea" id="RHEA:18117"/>
        <dbReference type="ChEBI" id="CHEBI:15377"/>
        <dbReference type="ChEBI" id="CHEBI:15379"/>
        <dbReference type="ChEBI" id="CHEBI:57924"/>
        <dbReference type="ChEBI" id="CHEBI:58315"/>
        <dbReference type="EC" id="1.14.18.1"/>
    </reaction>
</comment>
<keyword evidence="6" id="KW-0186">Copper</keyword>
<keyword evidence="5" id="KW-0560">Oxidoreductase</keyword>
<dbReference type="SUPFAM" id="SSF48056">
    <property type="entry name" value="Di-copper centre-containing domain"/>
    <property type="match status" value="1"/>
</dbReference>
<keyword evidence="4" id="KW-0479">Metal-binding</keyword>
<dbReference type="PROSITE" id="PS00498">
    <property type="entry name" value="TYROSINASE_2"/>
    <property type="match status" value="1"/>
</dbReference>
<name>A0A2I2G6A8_9EURO</name>
<dbReference type="STRING" id="1392250.A0A2I2G6A8"/>
<dbReference type="Gene3D" id="1.10.1280.10">
    <property type="entry name" value="Di-copper center containing domain from catechol oxidase"/>
    <property type="match status" value="1"/>
</dbReference>
<dbReference type="PANTHER" id="PTHR11474:SF76">
    <property type="entry name" value="SHKT DOMAIN-CONTAINING PROTEIN"/>
    <property type="match status" value="1"/>
</dbReference>
<dbReference type="Pfam" id="PF00264">
    <property type="entry name" value="Tyrosinase"/>
    <property type="match status" value="1"/>
</dbReference>
<dbReference type="EC" id="1.14.18.1" evidence="3"/>
<evidence type="ECO:0000256" key="9">
    <source>
        <dbReference type="ARBA" id="ARBA00048233"/>
    </source>
</evidence>
<comment type="caution">
    <text evidence="14">The sequence shown here is derived from an EMBL/GenBank/DDBJ whole genome shotgun (WGS) entry which is preliminary data.</text>
</comment>
<dbReference type="PRINTS" id="PR00092">
    <property type="entry name" value="TYROSINASE"/>
</dbReference>
<reference evidence="14 15" key="1">
    <citation type="submission" date="2016-12" db="EMBL/GenBank/DDBJ databases">
        <title>The genomes of Aspergillus section Nigri reveals drivers in fungal speciation.</title>
        <authorList>
            <consortium name="DOE Joint Genome Institute"/>
            <person name="Vesth T.C."/>
            <person name="Nybo J."/>
            <person name="Theobald S."/>
            <person name="Brandl J."/>
            <person name="Frisvad J.C."/>
            <person name="Nielsen K.F."/>
            <person name="Lyhne E.K."/>
            <person name="Kogle M.E."/>
            <person name="Kuo A."/>
            <person name="Riley R."/>
            <person name="Clum A."/>
            <person name="Nolan M."/>
            <person name="Lipzen A."/>
            <person name="Salamov A."/>
            <person name="Henrissat B."/>
            <person name="Wiebenga A."/>
            <person name="De Vries R.P."/>
            <person name="Grigoriev I.V."/>
            <person name="Mortensen U.H."/>
            <person name="Andersen M.R."/>
            <person name="Baker S.E."/>
        </authorList>
    </citation>
    <scope>NUCLEOTIDE SEQUENCE [LARGE SCALE GENOMIC DNA]</scope>
    <source>
        <strain evidence="14 15">IBT 23096</strain>
    </source>
</reference>
<keyword evidence="8" id="KW-0470">Melanin biosynthesis</keyword>
<dbReference type="GO" id="GO:0046872">
    <property type="term" value="F:metal ion binding"/>
    <property type="evidence" value="ECO:0007669"/>
    <property type="project" value="UniProtKB-KW"/>
</dbReference>
<dbReference type="AlphaFoldDB" id="A0A2I2G6A8"/>
<feature type="domain" description="Tyrosinase copper-binding" evidence="13">
    <location>
        <begin position="392"/>
        <end position="403"/>
    </location>
</feature>
<dbReference type="EMBL" id="MSFO01000005">
    <property type="protein sequence ID" value="PLB48393.1"/>
    <property type="molecule type" value="Genomic_DNA"/>
</dbReference>
<evidence type="ECO:0000256" key="4">
    <source>
        <dbReference type="ARBA" id="ARBA00022723"/>
    </source>
</evidence>
<evidence type="ECO:0000256" key="3">
    <source>
        <dbReference type="ARBA" id="ARBA00011906"/>
    </source>
</evidence>
<dbReference type="GeneID" id="36561823"/>
<dbReference type="PROSITE" id="PS00497">
    <property type="entry name" value="TYROSINASE_1"/>
    <property type="match status" value="1"/>
</dbReference>
<feature type="region of interest" description="Disordered" evidence="11">
    <location>
        <begin position="322"/>
        <end position="342"/>
    </location>
</feature>
<evidence type="ECO:0000256" key="7">
    <source>
        <dbReference type="ARBA" id="ARBA00023033"/>
    </source>
</evidence>
<dbReference type="InterPro" id="IPR008922">
    <property type="entry name" value="Di-copper_centre_dom_sf"/>
</dbReference>
<dbReference type="PANTHER" id="PTHR11474">
    <property type="entry name" value="TYROSINASE FAMILY MEMBER"/>
    <property type="match status" value="1"/>
</dbReference>
<comment type="cofactor">
    <cofactor evidence="1">
        <name>Cu(2+)</name>
        <dbReference type="ChEBI" id="CHEBI:29036"/>
    </cofactor>
</comment>
<sequence>MTTKEQSEKPSYAITGIPIKGDGGKVPVRKDIDIWYEEQAAGNRIQLTLFLEALTLMQRRGLDDKLSYFRLAGIHAAPGGEWDNVDPAPTNSGKKQGFCVHNHYTFPTWHRVYMTLFEQATYEAMIEFINTEGNVPLTERDTWKKEAGQWRLPYWDFARFPDQPQTGGRENENRKLRLPKLVTESNVEIERMDATKSKMERTSVPNPVHRYASPVPMGKLDGKYAIDEEKIYEGNPPDQKLKFTYPWDKCVSTTKYGLMDDNKPAAWEDAGQHWEKSNLALNEHAWSQNARLGDYPPTLQEMTFRLLKSHIKDWGSFATTRFNPRGDREDGGKEDGAKDPLSTKPNTWLSLESIHNNIHNWVGGSQFQLPRNGDTRFWGAGHMSSVQMAAFDPLFWVYHCNIDRLAAIWQDLNPRKWFDDDDSKGFLGKELRPFSRKEGEEIIFYKSSDTQNWTDLNYDYEITQQNKLTGPGERKPIEKAVESLYGQGVRNIYDKLVPKDERLEDYVLSVEYDRYALKGEAFKINTFFDEVLRDECQVPDSKGFVGSTYNFSASVEAGNCSNCREQMEEGIKCIAEIPATIPVYAYRAVHGDNPKAIKYVVLNCLGEPAKVPANITLRKLEVPFYEAPSRGTIPHYEEVSHGEPAMNVFD</sequence>
<dbReference type="VEuPathDB" id="FungiDB:P170DRAFT_497721"/>
<dbReference type="InterPro" id="IPR002227">
    <property type="entry name" value="Tyrosinase_Cu-bd"/>
</dbReference>